<gene>
    <name evidence="1" type="ORF">ACFSSE_09355</name>
</gene>
<name>A0ABW5TT08_9SPHI</name>
<dbReference type="RefSeq" id="WP_379043606.1">
    <property type="nucleotide sequence ID" value="NZ_JBHSKW010000032.1"/>
</dbReference>
<dbReference type="EMBL" id="JBHULV010000028">
    <property type="protein sequence ID" value="MFD2731912.1"/>
    <property type="molecule type" value="Genomic_DNA"/>
</dbReference>
<sequence>MQAHNFDVDFTTPSTKQKIKINKDFIEVNNDKIACEDVKAVKYGVSLLGGVKNPSGKEYTIDILSKSEKTISIRFKSTKVEELLEEDHHYYYIMSGVWQYVKKYLVSNYIEALNNKEGFTIANTKVINEGFMMTYKSGFLFWKKDKTELVLWSDIKYYLNKGILTVESLSNKNKKATFSLHNDWNAVVLNTLMHYLWQDQRKDKLAKGKAI</sequence>
<evidence type="ECO:0000313" key="2">
    <source>
        <dbReference type="Proteomes" id="UP001597546"/>
    </source>
</evidence>
<protein>
    <recommendedName>
        <fullName evidence="3">GRAM domain-containing protein</fullName>
    </recommendedName>
</protein>
<dbReference type="Proteomes" id="UP001597546">
    <property type="component" value="Unassembled WGS sequence"/>
</dbReference>
<accession>A0ABW5TT08</accession>
<proteinExistence type="predicted"/>
<evidence type="ECO:0008006" key="3">
    <source>
        <dbReference type="Google" id="ProtNLM"/>
    </source>
</evidence>
<keyword evidence="2" id="KW-1185">Reference proteome</keyword>
<evidence type="ECO:0000313" key="1">
    <source>
        <dbReference type="EMBL" id="MFD2731912.1"/>
    </source>
</evidence>
<organism evidence="1 2">
    <name type="scientific">Pedobacter alpinus</name>
    <dbReference type="NCBI Taxonomy" id="1590643"/>
    <lineage>
        <taxon>Bacteria</taxon>
        <taxon>Pseudomonadati</taxon>
        <taxon>Bacteroidota</taxon>
        <taxon>Sphingobacteriia</taxon>
        <taxon>Sphingobacteriales</taxon>
        <taxon>Sphingobacteriaceae</taxon>
        <taxon>Pedobacter</taxon>
    </lineage>
</organism>
<reference evidence="2" key="1">
    <citation type="journal article" date="2019" name="Int. J. Syst. Evol. Microbiol.">
        <title>The Global Catalogue of Microorganisms (GCM) 10K type strain sequencing project: providing services to taxonomists for standard genome sequencing and annotation.</title>
        <authorList>
            <consortium name="The Broad Institute Genomics Platform"/>
            <consortium name="The Broad Institute Genome Sequencing Center for Infectious Disease"/>
            <person name="Wu L."/>
            <person name="Ma J."/>
        </authorList>
    </citation>
    <scope>NUCLEOTIDE SEQUENCE [LARGE SCALE GENOMIC DNA]</scope>
    <source>
        <strain evidence="2">KCTC 42456</strain>
    </source>
</reference>
<comment type="caution">
    <text evidence="1">The sequence shown here is derived from an EMBL/GenBank/DDBJ whole genome shotgun (WGS) entry which is preliminary data.</text>
</comment>